<sequence length="130" mass="13565">MEVSPALVNEIGALASAESVTHISIEEVASVIAEVDPHMALEIMKDAAASAQPAAAAASPAAMEAALADISTNAGRLLAARRPMLSRRDGSDNGRRVRSRWAVAAMSEPVYLAMEDALRQAIAELASEIK</sequence>
<keyword evidence="2" id="KW-1185">Reference proteome</keyword>
<dbReference type="Proteomes" id="UP000078544">
    <property type="component" value="Unassembled WGS sequence"/>
</dbReference>
<protein>
    <submittedName>
        <fullName evidence="1">Uncharacterized protein</fullName>
    </submittedName>
</protein>
<evidence type="ECO:0000313" key="1">
    <source>
        <dbReference type="EMBL" id="KZZ92962.1"/>
    </source>
</evidence>
<reference evidence="1 2" key="1">
    <citation type="journal article" date="2016" name="Genome Biol. Evol.">
        <title>Divergent and convergent evolution of fungal pathogenicity.</title>
        <authorList>
            <person name="Shang Y."/>
            <person name="Xiao G."/>
            <person name="Zheng P."/>
            <person name="Cen K."/>
            <person name="Zhan S."/>
            <person name="Wang C."/>
        </authorList>
    </citation>
    <scope>NUCLEOTIDE SEQUENCE [LARGE SCALE GENOMIC DNA]</scope>
    <source>
        <strain evidence="1 2">RCEF 2490</strain>
    </source>
</reference>
<organism evidence="1 2">
    <name type="scientific">Moelleriella libera RCEF 2490</name>
    <dbReference type="NCBI Taxonomy" id="1081109"/>
    <lineage>
        <taxon>Eukaryota</taxon>
        <taxon>Fungi</taxon>
        <taxon>Dikarya</taxon>
        <taxon>Ascomycota</taxon>
        <taxon>Pezizomycotina</taxon>
        <taxon>Sordariomycetes</taxon>
        <taxon>Hypocreomycetidae</taxon>
        <taxon>Hypocreales</taxon>
        <taxon>Clavicipitaceae</taxon>
        <taxon>Moelleriella</taxon>
    </lineage>
</organism>
<dbReference type="AlphaFoldDB" id="A0A167ZQ64"/>
<comment type="caution">
    <text evidence="1">The sequence shown here is derived from an EMBL/GenBank/DDBJ whole genome shotgun (WGS) entry which is preliminary data.</text>
</comment>
<dbReference type="EMBL" id="AZGY01000014">
    <property type="protein sequence ID" value="KZZ92962.1"/>
    <property type="molecule type" value="Genomic_DNA"/>
</dbReference>
<accession>A0A167ZQ64</accession>
<gene>
    <name evidence="1" type="ORF">AAL_05994</name>
</gene>
<name>A0A167ZQ64_9HYPO</name>
<evidence type="ECO:0000313" key="2">
    <source>
        <dbReference type="Proteomes" id="UP000078544"/>
    </source>
</evidence>
<proteinExistence type="predicted"/>